<dbReference type="AlphaFoldDB" id="A0AAD8GSM9"/>
<proteinExistence type="predicted"/>
<reference evidence="2" key="2">
    <citation type="submission" date="2023-05" db="EMBL/GenBank/DDBJ databases">
        <authorList>
            <person name="Schelkunov M.I."/>
        </authorList>
    </citation>
    <scope>NUCLEOTIDE SEQUENCE</scope>
    <source>
        <strain evidence="2">Hsosn_3</strain>
        <tissue evidence="2">Leaf</tissue>
    </source>
</reference>
<comment type="caution">
    <text evidence="2">The sequence shown here is derived from an EMBL/GenBank/DDBJ whole genome shotgun (WGS) entry which is preliminary data.</text>
</comment>
<dbReference type="Proteomes" id="UP001237642">
    <property type="component" value="Unassembled WGS sequence"/>
</dbReference>
<gene>
    <name evidence="2" type="ORF">POM88_051987</name>
</gene>
<feature type="compositionally biased region" description="Basic and acidic residues" evidence="1">
    <location>
        <begin position="95"/>
        <end position="104"/>
    </location>
</feature>
<sequence length="197" mass="22801">MFCSVLKNAKLPHGCASNISRYVHTKERKVSGYKSHDAHFILHYLLPFAVKKSLKPEVAVPFIRLSAFLRAKKQVKRKYVTAHHLQQQQRKKKPVHVEEAEKISTRKSPRLNKLQANTDATVTNRPASARRKLDLQDISHEDEHMGENDHIEDDLPPPPPPPPLTPADKKIVMRLKDYEKHMTDYEKQRAINVKKKQ</sequence>
<accession>A0AAD8GSM9</accession>
<evidence type="ECO:0000313" key="2">
    <source>
        <dbReference type="EMBL" id="KAK1353622.1"/>
    </source>
</evidence>
<feature type="compositionally biased region" description="Polar residues" evidence="1">
    <location>
        <begin position="114"/>
        <end position="126"/>
    </location>
</feature>
<feature type="region of interest" description="Disordered" evidence="1">
    <location>
        <begin position="80"/>
        <end position="133"/>
    </location>
</feature>
<protein>
    <submittedName>
        <fullName evidence="2">Uncharacterized protein</fullName>
    </submittedName>
</protein>
<evidence type="ECO:0000313" key="3">
    <source>
        <dbReference type="Proteomes" id="UP001237642"/>
    </source>
</evidence>
<keyword evidence="3" id="KW-1185">Reference proteome</keyword>
<feature type="region of interest" description="Disordered" evidence="1">
    <location>
        <begin position="145"/>
        <end position="168"/>
    </location>
</feature>
<name>A0AAD8GSM9_9APIA</name>
<dbReference type="EMBL" id="JAUIZM010000012">
    <property type="protein sequence ID" value="KAK1353622.1"/>
    <property type="molecule type" value="Genomic_DNA"/>
</dbReference>
<reference evidence="2" key="1">
    <citation type="submission" date="2023-02" db="EMBL/GenBank/DDBJ databases">
        <title>Genome of toxic invasive species Heracleum sosnowskyi carries increased number of genes despite the absence of recent whole-genome duplications.</title>
        <authorList>
            <person name="Schelkunov M."/>
            <person name="Shtratnikova V."/>
            <person name="Makarenko M."/>
            <person name="Klepikova A."/>
            <person name="Omelchenko D."/>
            <person name="Novikova G."/>
            <person name="Obukhova E."/>
            <person name="Bogdanov V."/>
            <person name="Penin A."/>
            <person name="Logacheva M."/>
        </authorList>
    </citation>
    <scope>NUCLEOTIDE SEQUENCE</scope>
    <source>
        <strain evidence="2">Hsosn_3</strain>
        <tissue evidence="2">Leaf</tissue>
    </source>
</reference>
<feature type="compositionally biased region" description="Pro residues" evidence="1">
    <location>
        <begin position="156"/>
        <end position="165"/>
    </location>
</feature>
<evidence type="ECO:0000256" key="1">
    <source>
        <dbReference type="SAM" id="MobiDB-lite"/>
    </source>
</evidence>
<organism evidence="2 3">
    <name type="scientific">Heracleum sosnowskyi</name>
    <dbReference type="NCBI Taxonomy" id="360622"/>
    <lineage>
        <taxon>Eukaryota</taxon>
        <taxon>Viridiplantae</taxon>
        <taxon>Streptophyta</taxon>
        <taxon>Embryophyta</taxon>
        <taxon>Tracheophyta</taxon>
        <taxon>Spermatophyta</taxon>
        <taxon>Magnoliopsida</taxon>
        <taxon>eudicotyledons</taxon>
        <taxon>Gunneridae</taxon>
        <taxon>Pentapetalae</taxon>
        <taxon>asterids</taxon>
        <taxon>campanulids</taxon>
        <taxon>Apiales</taxon>
        <taxon>Apiaceae</taxon>
        <taxon>Apioideae</taxon>
        <taxon>apioid superclade</taxon>
        <taxon>Tordylieae</taxon>
        <taxon>Tordyliinae</taxon>
        <taxon>Heracleum</taxon>
    </lineage>
</organism>